<dbReference type="Pfam" id="PF01541">
    <property type="entry name" value="GIY-YIG"/>
    <property type="match status" value="1"/>
</dbReference>
<dbReference type="AlphaFoldDB" id="A0A485LZ77"/>
<gene>
    <name evidence="9" type="primary">uvrC</name>
    <name evidence="9" type="ORF">SCFA_280020</name>
</gene>
<dbReference type="PROSITE" id="PS50164">
    <property type="entry name" value="GIY_YIG"/>
    <property type="match status" value="1"/>
</dbReference>
<evidence type="ECO:0000259" key="8">
    <source>
        <dbReference type="PROSITE" id="PS50165"/>
    </source>
</evidence>
<dbReference type="HAMAP" id="MF_00203">
    <property type="entry name" value="UvrC"/>
    <property type="match status" value="1"/>
</dbReference>
<dbReference type="Gene3D" id="4.10.860.10">
    <property type="entry name" value="UVR domain"/>
    <property type="match status" value="1"/>
</dbReference>
<dbReference type="CDD" id="cd10434">
    <property type="entry name" value="GIY-YIG_UvrC_Cho"/>
    <property type="match status" value="1"/>
</dbReference>
<feature type="domain" description="UvrC family homology region profile" evidence="8">
    <location>
        <begin position="263"/>
        <end position="462"/>
    </location>
</feature>
<keyword evidence="2" id="KW-0227">DNA damage</keyword>
<reference evidence="9" key="1">
    <citation type="submission" date="2019-03" db="EMBL/GenBank/DDBJ databases">
        <authorList>
            <person name="Hao L."/>
        </authorList>
    </citation>
    <scope>NUCLEOTIDE SEQUENCE</scope>
</reference>
<dbReference type="InterPro" id="IPR003583">
    <property type="entry name" value="Hlx-hairpin-Hlx_DNA-bd_motif"/>
</dbReference>
<accession>A0A485LZ77</accession>
<keyword evidence="5" id="KW-0234">DNA repair</keyword>
<dbReference type="PROSITE" id="PS50151">
    <property type="entry name" value="UVR"/>
    <property type="match status" value="1"/>
</dbReference>
<dbReference type="InterPro" id="IPR000305">
    <property type="entry name" value="GIY-YIG_endonuc"/>
</dbReference>
<dbReference type="PANTHER" id="PTHR30562">
    <property type="entry name" value="UVRC/OXIDOREDUCTASE"/>
    <property type="match status" value="1"/>
</dbReference>
<dbReference type="Gene3D" id="3.40.1440.10">
    <property type="entry name" value="GIY-YIG endonuclease"/>
    <property type="match status" value="1"/>
</dbReference>
<dbReference type="SMART" id="SM00278">
    <property type="entry name" value="HhH1"/>
    <property type="match status" value="1"/>
</dbReference>
<dbReference type="InterPro" id="IPR036876">
    <property type="entry name" value="UVR_dom_sf"/>
</dbReference>
<dbReference type="Gene3D" id="3.30.420.340">
    <property type="entry name" value="UvrC, RNAse H endonuclease domain"/>
    <property type="match status" value="1"/>
</dbReference>
<keyword evidence="1" id="KW-0963">Cytoplasm</keyword>
<dbReference type="SUPFAM" id="SSF46600">
    <property type="entry name" value="C-terminal UvrC-binding domain of UvrB"/>
    <property type="match status" value="1"/>
</dbReference>
<dbReference type="FunFam" id="3.40.1440.10:FF:000001">
    <property type="entry name" value="UvrABC system protein C"/>
    <property type="match status" value="1"/>
</dbReference>
<dbReference type="Pfam" id="PF22920">
    <property type="entry name" value="UvrC_RNaseH"/>
    <property type="match status" value="1"/>
</dbReference>
<dbReference type="InterPro" id="IPR010994">
    <property type="entry name" value="RuvA_2-like"/>
</dbReference>
<evidence type="ECO:0000256" key="5">
    <source>
        <dbReference type="ARBA" id="ARBA00023204"/>
    </source>
</evidence>
<dbReference type="SMART" id="SM00465">
    <property type="entry name" value="GIYc"/>
    <property type="match status" value="1"/>
</dbReference>
<name>A0A485LZ77_9ZZZZ</name>
<evidence type="ECO:0000256" key="2">
    <source>
        <dbReference type="ARBA" id="ARBA00022763"/>
    </source>
</evidence>
<dbReference type="EMBL" id="CAADRM010000090">
    <property type="protein sequence ID" value="VFU14356.1"/>
    <property type="molecule type" value="Genomic_DNA"/>
</dbReference>
<dbReference type="Gene3D" id="1.10.150.20">
    <property type="entry name" value="5' to 3' exonuclease, C-terminal subdomain"/>
    <property type="match status" value="1"/>
</dbReference>
<sequence>MALTPDLIKNLPRSTGVYLMRSAAGEILYIGKAKDLKHRVHAYLGQDTRPNVPFIAEQTVKVDFIITGNEKEALFLENQLIKTHKPRFNIDLKDGKSYVRFRISTQEQWPRISITRKVLKDGAQYFGPYSSAQATRQTLSAIGRIFPLRRCKDTVFRNRMRPCMYFQIGLCTGPCANRISKEMYDQLVDDLIAFLEGRNTVLEQRLIERMQRAAARQNFEKAAKIRDQIYAIRTTLIPQVVVGNTRTDTDVFATYRHTDQVQIAVLHVTQGVIADSQSFVVKNTQEDEFMSNCILQFYLKDNEIPPVIYTDTVPEDVEDLQQILSDLKGSKVSIRRAVRGKPRQWMNMARENALSHGKKAETSALDDIARHFHLPAIPYRMECFDISSFQGSHPVASRSVFIGGEEDKSLYRHYRIRGIEGQDDFAMMEQVLTRRLTGDESRPDLLVIDGGKGQLSACCKVLDTLGMTHIPVVAMAKPRGSKQDRFFLPGRKDAVMLPPRSQALKMMQRIRDEAHRFAVTYHKHLRSKSATAFLQSIPGIGPKKARSILMHTARLPEPSSWKPEDLAGCPSLTREDIDRVIAYFRETN</sequence>
<dbReference type="GO" id="GO:0009381">
    <property type="term" value="F:excinuclease ABC activity"/>
    <property type="evidence" value="ECO:0007669"/>
    <property type="project" value="InterPro"/>
</dbReference>
<dbReference type="InterPro" id="IPR038476">
    <property type="entry name" value="UvrC_RNase_H_dom_sf"/>
</dbReference>
<dbReference type="InterPro" id="IPR047296">
    <property type="entry name" value="GIY-YIG_UvrC_Cho"/>
</dbReference>
<proteinExistence type="inferred from homology"/>
<dbReference type="InterPro" id="IPR004791">
    <property type="entry name" value="UvrC"/>
</dbReference>
<feature type="domain" description="UVR" evidence="6">
    <location>
        <begin position="200"/>
        <end position="235"/>
    </location>
</feature>
<evidence type="ECO:0000256" key="4">
    <source>
        <dbReference type="ARBA" id="ARBA00022881"/>
    </source>
</evidence>
<dbReference type="InterPro" id="IPR001162">
    <property type="entry name" value="UvrC_RNase_H_dom"/>
</dbReference>
<dbReference type="GO" id="GO:0006289">
    <property type="term" value="P:nucleotide-excision repair"/>
    <property type="evidence" value="ECO:0007669"/>
    <property type="project" value="InterPro"/>
</dbReference>
<dbReference type="NCBIfam" id="TIGR00194">
    <property type="entry name" value="uvrC"/>
    <property type="match status" value="1"/>
</dbReference>
<evidence type="ECO:0000256" key="3">
    <source>
        <dbReference type="ARBA" id="ARBA00022769"/>
    </source>
</evidence>
<dbReference type="SUPFAM" id="SSF47781">
    <property type="entry name" value="RuvA domain 2-like"/>
    <property type="match status" value="1"/>
</dbReference>
<dbReference type="PROSITE" id="PS50165">
    <property type="entry name" value="UVRC"/>
    <property type="match status" value="1"/>
</dbReference>
<keyword evidence="3" id="KW-0228">DNA excision</keyword>
<evidence type="ECO:0000256" key="1">
    <source>
        <dbReference type="ARBA" id="ARBA00022490"/>
    </source>
</evidence>
<dbReference type="SUPFAM" id="SSF82771">
    <property type="entry name" value="GIY-YIG endonuclease"/>
    <property type="match status" value="1"/>
</dbReference>
<dbReference type="InterPro" id="IPR050066">
    <property type="entry name" value="UvrABC_protein_C"/>
</dbReference>
<keyword evidence="4" id="KW-0267">Excision nuclease</keyword>
<dbReference type="InterPro" id="IPR035901">
    <property type="entry name" value="GIY-YIG_endonuc_sf"/>
</dbReference>
<dbReference type="Pfam" id="PF02151">
    <property type="entry name" value="UVR"/>
    <property type="match status" value="1"/>
</dbReference>
<dbReference type="Pfam" id="PF08459">
    <property type="entry name" value="UvrC_RNaseH_dom"/>
    <property type="match status" value="1"/>
</dbReference>
<evidence type="ECO:0000259" key="7">
    <source>
        <dbReference type="PROSITE" id="PS50164"/>
    </source>
</evidence>
<protein>
    <submittedName>
        <fullName evidence="9">UvrABC system protein C</fullName>
    </submittedName>
</protein>
<dbReference type="PANTHER" id="PTHR30562:SF1">
    <property type="entry name" value="UVRABC SYSTEM PROTEIN C"/>
    <property type="match status" value="1"/>
</dbReference>
<dbReference type="GO" id="GO:0009380">
    <property type="term" value="C:excinuclease repair complex"/>
    <property type="evidence" value="ECO:0007669"/>
    <property type="project" value="InterPro"/>
</dbReference>
<dbReference type="InterPro" id="IPR001943">
    <property type="entry name" value="UVR_dom"/>
</dbReference>
<feature type="domain" description="GIY-YIG" evidence="7">
    <location>
        <begin position="13"/>
        <end position="90"/>
    </location>
</feature>
<evidence type="ECO:0000259" key="6">
    <source>
        <dbReference type="PROSITE" id="PS50151"/>
    </source>
</evidence>
<organism evidence="9">
    <name type="scientific">anaerobic digester metagenome</name>
    <dbReference type="NCBI Taxonomy" id="1263854"/>
    <lineage>
        <taxon>unclassified sequences</taxon>
        <taxon>metagenomes</taxon>
        <taxon>ecological metagenomes</taxon>
    </lineage>
</organism>
<evidence type="ECO:0000313" key="9">
    <source>
        <dbReference type="EMBL" id="VFU14356.1"/>
    </source>
</evidence>
<dbReference type="GO" id="GO:0003677">
    <property type="term" value="F:DNA binding"/>
    <property type="evidence" value="ECO:0007669"/>
    <property type="project" value="InterPro"/>
</dbReference>